<dbReference type="EMBL" id="CADCXU010009028">
    <property type="protein sequence ID" value="CAA9999635.1"/>
    <property type="molecule type" value="Genomic_DNA"/>
</dbReference>
<gene>
    <name evidence="2" type="ORF">NTEN_LOCUS5918</name>
</gene>
<feature type="compositionally biased region" description="Basic residues" evidence="1">
    <location>
        <begin position="68"/>
        <end position="77"/>
    </location>
</feature>
<keyword evidence="3" id="KW-1185">Reference proteome</keyword>
<sequence>MFVNDRERLGKTPDRLTSLLKNARLSKRTIAKERRRRRNLQGNYQAQKLQNRFSRTLLNRQTLEKREKSRRKIRAKPTSKQSFPEKTSILRGFSFINHHNTATPLSHHHQHHHQKRHRHHQRQLNYPHFHLNYLNDHHQHHLNYHNQHQYSRHHH</sequence>
<name>A0A6H5GDD4_9HEMI</name>
<accession>A0A6H5GDD4</accession>
<evidence type="ECO:0000256" key="1">
    <source>
        <dbReference type="SAM" id="MobiDB-lite"/>
    </source>
</evidence>
<reference evidence="2 3" key="1">
    <citation type="submission" date="2020-02" db="EMBL/GenBank/DDBJ databases">
        <authorList>
            <person name="Ferguson B K."/>
        </authorList>
    </citation>
    <scope>NUCLEOTIDE SEQUENCE [LARGE SCALE GENOMIC DNA]</scope>
</reference>
<dbReference type="Proteomes" id="UP000479000">
    <property type="component" value="Unassembled WGS sequence"/>
</dbReference>
<feature type="region of interest" description="Disordered" evidence="1">
    <location>
        <begin position="60"/>
        <end position="83"/>
    </location>
</feature>
<protein>
    <submittedName>
        <fullName evidence="2">Uncharacterized protein</fullName>
    </submittedName>
</protein>
<proteinExistence type="predicted"/>
<evidence type="ECO:0000313" key="3">
    <source>
        <dbReference type="Proteomes" id="UP000479000"/>
    </source>
</evidence>
<organism evidence="2 3">
    <name type="scientific">Nesidiocoris tenuis</name>
    <dbReference type="NCBI Taxonomy" id="355587"/>
    <lineage>
        <taxon>Eukaryota</taxon>
        <taxon>Metazoa</taxon>
        <taxon>Ecdysozoa</taxon>
        <taxon>Arthropoda</taxon>
        <taxon>Hexapoda</taxon>
        <taxon>Insecta</taxon>
        <taxon>Pterygota</taxon>
        <taxon>Neoptera</taxon>
        <taxon>Paraneoptera</taxon>
        <taxon>Hemiptera</taxon>
        <taxon>Heteroptera</taxon>
        <taxon>Panheteroptera</taxon>
        <taxon>Cimicomorpha</taxon>
        <taxon>Miridae</taxon>
        <taxon>Dicyphina</taxon>
        <taxon>Nesidiocoris</taxon>
    </lineage>
</organism>
<evidence type="ECO:0000313" key="2">
    <source>
        <dbReference type="EMBL" id="CAA9999635.1"/>
    </source>
</evidence>
<dbReference type="AlphaFoldDB" id="A0A6H5GDD4"/>